<evidence type="ECO:0000313" key="2">
    <source>
        <dbReference type="Proteomes" id="UP000323136"/>
    </source>
</evidence>
<organism evidence="1 2">
    <name type="scientific">Tenacibaculum adriaticum</name>
    <dbReference type="NCBI Taxonomy" id="413713"/>
    <lineage>
        <taxon>Bacteria</taxon>
        <taxon>Pseudomonadati</taxon>
        <taxon>Bacteroidota</taxon>
        <taxon>Flavobacteriia</taxon>
        <taxon>Flavobacteriales</taxon>
        <taxon>Flavobacteriaceae</taxon>
        <taxon>Tenacibaculum</taxon>
    </lineage>
</organism>
<keyword evidence="2" id="KW-1185">Reference proteome</keyword>
<sequence>MYVVVYVFVSDCGIKNSSSLDIPYYVRINTAVVVLGFKESY</sequence>
<reference evidence="1 2" key="1">
    <citation type="submission" date="2019-07" db="EMBL/GenBank/DDBJ databases">
        <title>Genomic Encyclopedia of Type Strains, Phase IV (KMG-IV): sequencing the most valuable type-strain genomes for metagenomic binning, comparative biology and taxonomic classification.</title>
        <authorList>
            <person name="Goeker M."/>
        </authorList>
    </citation>
    <scope>NUCLEOTIDE SEQUENCE [LARGE SCALE GENOMIC DNA]</scope>
    <source>
        <strain evidence="1 2">DSM 18961</strain>
    </source>
</reference>
<gene>
    <name evidence="1" type="ORF">C7447_102373</name>
</gene>
<dbReference type="Proteomes" id="UP000323136">
    <property type="component" value="Unassembled WGS sequence"/>
</dbReference>
<dbReference type="AlphaFoldDB" id="A0A5S5DTF5"/>
<proteinExistence type="predicted"/>
<dbReference type="EMBL" id="VNIA01000002">
    <property type="protein sequence ID" value="TYP99055.1"/>
    <property type="molecule type" value="Genomic_DNA"/>
</dbReference>
<dbReference type="RefSeq" id="WP_262712200.1">
    <property type="nucleotide sequence ID" value="NZ_VNIA01000002.1"/>
</dbReference>
<evidence type="ECO:0000313" key="1">
    <source>
        <dbReference type="EMBL" id="TYP99055.1"/>
    </source>
</evidence>
<name>A0A5S5DTF5_9FLAO</name>
<protein>
    <submittedName>
        <fullName evidence="1">Uncharacterized protein</fullName>
    </submittedName>
</protein>
<comment type="caution">
    <text evidence="1">The sequence shown here is derived from an EMBL/GenBank/DDBJ whole genome shotgun (WGS) entry which is preliminary data.</text>
</comment>
<accession>A0A5S5DTF5</accession>